<dbReference type="PANTHER" id="PTHR21071:SF4">
    <property type="entry name" value="UDP-N-ACETYLENOLPYRUVOYLGLUCOSAMINE REDUCTASE"/>
    <property type="match status" value="1"/>
</dbReference>
<comment type="subcellular location">
    <subcellularLocation>
        <location evidence="3 20">Cytoplasm</location>
    </subcellularLocation>
</comment>
<evidence type="ECO:0000256" key="16">
    <source>
        <dbReference type="ARBA" id="ARBA00023306"/>
    </source>
</evidence>
<dbReference type="HAMAP" id="MF_00037">
    <property type="entry name" value="MurB"/>
    <property type="match status" value="1"/>
</dbReference>
<keyword evidence="8 20" id="KW-0963">Cytoplasm</keyword>
<keyword evidence="15 20" id="KW-0560">Oxidoreductase</keyword>
<dbReference type="PANTHER" id="PTHR21071">
    <property type="entry name" value="UDP-N-ACETYLENOLPYRUVOYLGLUCOSAMINE REDUCTASE"/>
    <property type="match status" value="1"/>
</dbReference>
<dbReference type="InterPro" id="IPR016169">
    <property type="entry name" value="FAD-bd_PCMH_sub2"/>
</dbReference>
<dbReference type="EC" id="1.3.1.98" evidence="6 20"/>
<comment type="catalytic activity">
    <reaction evidence="19 20">
        <text>UDP-N-acetyl-alpha-D-muramate + NADP(+) = UDP-N-acetyl-3-O-(1-carboxyvinyl)-alpha-D-glucosamine + NADPH + H(+)</text>
        <dbReference type="Rhea" id="RHEA:12248"/>
        <dbReference type="ChEBI" id="CHEBI:15378"/>
        <dbReference type="ChEBI" id="CHEBI:57783"/>
        <dbReference type="ChEBI" id="CHEBI:58349"/>
        <dbReference type="ChEBI" id="CHEBI:68483"/>
        <dbReference type="ChEBI" id="CHEBI:70757"/>
        <dbReference type="EC" id="1.3.1.98"/>
    </reaction>
</comment>
<comment type="caution">
    <text evidence="22">The sequence shown here is derived from an EMBL/GenBank/DDBJ whole genome shotgun (WGS) entry which is preliminary data.</text>
</comment>
<comment type="cofactor">
    <cofactor evidence="1 20">
        <name>FAD</name>
        <dbReference type="ChEBI" id="CHEBI:57692"/>
    </cofactor>
</comment>
<dbReference type="InterPro" id="IPR036635">
    <property type="entry name" value="MurB_C_sf"/>
</dbReference>
<dbReference type="UniPathway" id="UPA00219"/>
<evidence type="ECO:0000256" key="1">
    <source>
        <dbReference type="ARBA" id="ARBA00001974"/>
    </source>
</evidence>
<evidence type="ECO:0000256" key="12">
    <source>
        <dbReference type="ARBA" id="ARBA00022857"/>
    </source>
</evidence>
<dbReference type="SUPFAM" id="SSF56194">
    <property type="entry name" value="Uridine diphospho-N-Acetylenolpyruvylglucosamine reductase, MurB, C-terminal domain"/>
    <property type="match status" value="1"/>
</dbReference>
<keyword evidence="10 20" id="KW-0285">Flavoprotein</keyword>
<evidence type="ECO:0000256" key="8">
    <source>
        <dbReference type="ARBA" id="ARBA00022490"/>
    </source>
</evidence>
<dbReference type="GO" id="GO:0005829">
    <property type="term" value="C:cytosol"/>
    <property type="evidence" value="ECO:0007669"/>
    <property type="project" value="TreeGrafter"/>
</dbReference>
<dbReference type="EMBL" id="SWCO01000001">
    <property type="protein sequence ID" value="TKB05207.1"/>
    <property type="molecule type" value="Genomic_DNA"/>
</dbReference>
<dbReference type="InterPro" id="IPR016166">
    <property type="entry name" value="FAD-bd_PCMH"/>
</dbReference>
<comment type="function">
    <text evidence="2 20">Cell wall formation.</text>
</comment>
<dbReference type="GO" id="GO:0051301">
    <property type="term" value="P:cell division"/>
    <property type="evidence" value="ECO:0007669"/>
    <property type="project" value="UniProtKB-KW"/>
</dbReference>
<evidence type="ECO:0000256" key="13">
    <source>
        <dbReference type="ARBA" id="ARBA00022960"/>
    </source>
</evidence>
<gene>
    <name evidence="20 22" type="primary">murB</name>
    <name evidence="22" type="ORF">E5672_03755</name>
</gene>
<evidence type="ECO:0000256" key="19">
    <source>
        <dbReference type="ARBA" id="ARBA00048914"/>
    </source>
</evidence>
<evidence type="ECO:0000256" key="18">
    <source>
        <dbReference type="ARBA" id="ARBA00031026"/>
    </source>
</evidence>
<accession>A0A4U0ZK76</accession>
<evidence type="ECO:0000256" key="9">
    <source>
        <dbReference type="ARBA" id="ARBA00022618"/>
    </source>
</evidence>
<feature type="active site" evidence="20">
    <location>
        <position position="176"/>
    </location>
</feature>
<evidence type="ECO:0000256" key="4">
    <source>
        <dbReference type="ARBA" id="ARBA00004752"/>
    </source>
</evidence>
<dbReference type="InterPro" id="IPR003170">
    <property type="entry name" value="MurB"/>
</dbReference>
<evidence type="ECO:0000259" key="21">
    <source>
        <dbReference type="PROSITE" id="PS51387"/>
    </source>
</evidence>
<dbReference type="Pfam" id="PF02873">
    <property type="entry name" value="MurB_C"/>
    <property type="match status" value="1"/>
</dbReference>
<dbReference type="Gene3D" id="3.90.78.10">
    <property type="entry name" value="UDP-N-acetylenolpyruvoylglucosamine reductase, C-terminal domain"/>
    <property type="match status" value="1"/>
</dbReference>
<evidence type="ECO:0000256" key="14">
    <source>
        <dbReference type="ARBA" id="ARBA00022984"/>
    </source>
</evidence>
<dbReference type="Gene3D" id="3.30.465.10">
    <property type="match status" value="1"/>
</dbReference>
<evidence type="ECO:0000256" key="11">
    <source>
        <dbReference type="ARBA" id="ARBA00022827"/>
    </source>
</evidence>
<name>A0A4U0ZK76_9ALTE</name>
<keyword evidence="12 20" id="KW-0521">NADP</keyword>
<evidence type="ECO:0000256" key="3">
    <source>
        <dbReference type="ARBA" id="ARBA00004496"/>
    </source>
</evidence>
<dbReference type="GO" id="GO:0071949">
    <property type="term" value="F:FAD binding"/>
    <property type="evidence" value="ECO:0007669"/>
    <property type="project" value="InterPro"/>
</dbReference>
<keyword evidence="16 20" id="KW-0131">Cell cycle</keyword>
<evidence type="ECO:0000313" key="22">
    <source>
        <dbReference type="EMBL" id="TKB05207.1"/>
    </source>
</evidence>
<evidence type="ECO:0000256" key="7">
    <source>
        <dbReference type="ARBA" id="ARBA00015188"/>
    </source>
</evidence>
<evidence type="ECO:0000256" key="17">
    <source>
        <dbReference type="ARBA" id="ARBA00023316"/>
    </source>
</evidence>
<dbReference type="InterPro" id="IPR006094">
    <property type="entry name" value="Oxid_FAD_bind_N"/>
</dbReference>
<evidence type="ECO:0000313" key="23">
    <source>
        <dbReference type="Proteomes" id="UP000305471"/>
    </source>
</evidence>
<comment type="pathway">
    <text evidence="4 20">Cell wall biogenesis; peptidoglycan biosynthesis.</text>
</comment>
<dbReference type="InterPro" id="IPR016167">
    <property type="entry name" value="FAD-bd_PCMH_sub1"/>
</dbReference>
<dbReference type="GO" id="GO:0008360">
    <property type="term" value="P:regulation of cell shape"/>
    <property type="evidence" value="ECO:0007669"/>
    <property type="project" value="UniProtKB-KW"/>
</dbReference>
<keyword evidence="14 20" id="KW-0573">Peptidoglycan synthesis</keyword>
<keyword evidence="23" id="KW-1185">Reference proteome</keyword>
<feature type="active site" description="Proton donor" evidence="20">
    <location>
        <position position="228"/>
    </location>
</feature>
<proteinExistence type="inferred from homology"/>
<evidence type="ECO:0000256" key="10">
    <source>
        <dbReference type="ARBA" id="ARBA00022630"/>
    </source>
</evidence>
<comment type="similarity">
    <text evidence="5 20">Belongs to the MurB family.</text>
</comment>
<dbReference type="OrthoDB" id="9804753at2"/>
<dbReference type="InterPro" id="IPR011601">
    <property type="entry name" value="MurB_C"/>
</dbReference>
<dbReference type="InterPro" id="IPR036318">
    <property type="entry name" value="FAD-bd_PCMH-like_sf"/>
</dbReference>
<sequence>MLKGLVERLLETIPLACRQNLPASEFSYWKIGGPVKLFVEPNDIHELALAIKLCNAQSDVPFLVVGDGSNLLFDSSGFDGVVIKIGNNLSSLKIDGTSVVCEAGIWVPELTYRLSSYGLSGIEHICGIPGRLGGLIYMNGGSNRRSILENTVSIELINKRGEIEKVFIEDLEFAYRTSPFQEANDDRIVARVELKLKKSERKLVRKQIKTILSSRRKKFPRKLPNCGSVFLSDPAMYDIIGPPGFAIEKVGLKGRVRGNAQISPIHANFIVNNGGASSDDVLYLIALARREVYQSTNFLMDCEVRYVYPNGGLVQAHLKADSSYSSDKYCS</sequence>
<evidence type="ECO:0000256" key="5">
    <source>
        <dbReference type="ARBA" id="ARBA00010485"/>
    </source>
</evidence>
<dbReference type="SUPFAM" id="SSF56176">
    <property type="entry name" value="FAD-binding/transporter-associated domain-like"/>
    <property type="match status" value="1"/>
</dbReference>
<dbReference type="GO" id="GO:0071555">
    <property type="term" value="P:cell wall organization"/>
    <property type="evidence" value="ECO:0007669"/>
    <property type="project" value="UniProtKB-KW"/>
</dbReference>
<evidence type="ECO:0000256" key="15">
    <source>
        <dbReference type="ARBA" id="ARBA00023002"/>
    </source>
</evidence>
<dbReference type="Pfam" id="PF01565">
    <property type="entry name" value="FAD_binding_4"/>
    <property type="match status" value="1"/>
</dbReference>
<dbReference type="Gene3D" id="3.30.43.10">
    <property type="entry name" value="Uridine Diphospho-n-acetylenolpyruvylglucosamine Reductase, domain 2"/>
    <property type="match status" value="1"/>
</dbReference>
<protein>
    <recommendedName>
        <fullName evidence="7 20">UDP-N-acetylenolpyruvoylglucosamine reductase</fullName>
        <ecNumber evidence="6 20">1.3.1.98</ecNumber>
    </recommendedName>
    <alternativeName>
        <fullName evidence="18 20">UDP-N-acetylmuramate dehydrogenase</fullName>
    </alternativeName>
</protein>
<evidence type="ECO:0000256" key="2">
    <source>
        <dbReference type="ARBA" id="ARBA00003921"/>
    </source>
</evidence>
<keyword evidence="13 20" id="KW-0133">Cell shape</keyword>
<dbReference type="NCBIfam" id="TIGR00179">
    <property type="entry name" value="murB"/>
    <property type="match status" value="1"/>
</dbReference>
<dbReference type="GO" id="GO:0009252">
    <property type="term" value="P:peptidoglycan biosynthetic process"/>
    <property type="evidence" value="ECO:0007669"/>
    <property type="project" value="UniProtKB-UniRule"/>
</dbReference>
<feature type="active site" evidence="20">
    <location>
        <position position="303"/>
    </location>
</feature>
<keyword evidence="17 20" id="KW-0961">Cell wall biogenesis/degradation</keyword>
<keyword evidence="11 20" id="KW-0274">FAD</keyword>
<dbReference type="RefSeq" id="WP_136780963.1">
    <property type="nucleotide sequence ID" value="NZ_SWCO01000001.1"/>
</dbReference>
<dbReference type="AlphaFoldDB" id="A0A4U0ZK76"/>
<keyword evidence="9 20" id="KW-0132">Cell division</keyword>
<evidence type="ECO:0000256" key="6">
    <source>
        <dbReference type="ARBA" id="ARBA00012518"/>
    </source>
</evidence>
<dbReference type="GO" id="GO:0008762">
    <property type="term" value="F:UDP-N-acetylmuramate dehydrogenase activity"/>
    <property type="evidence" value="ECO:0007669"/>
    <property type="project" value="UniProtKB-UniRule"/>
</dbReference>
<reference evidence="22 23" key="1">
    <citation type="submission" date="2019-04" db="EMBL/GenBank/DDBJ databases">
        <title>Alteromonas portus sp. nov., an alginate lyase-excreting marine bacterium.</title>
        <authorList>
            <person name="Huang H."/>
            <person name="Mo K."/>
            <person name="Bao S."/>
        </authorList>
    </citation>
    <scope>NUCLEOTIDE SEQUENCE [LARGE SCALE GENOMIC DNA]</scope>
    <source>
        <strain evidence="22 23">HB161718</strain>
    </source>
</reference>
<dbReference type="PROSITE" id="PS51387">
    <property type="entry name" value="FAD_PCMH"/>
    <property type="match status" value="1"/>
</dbReference>
<dbReference type="Proteomes" id="UP000305471">
    <property type="component" value="Unassembled WGS sequence"/>
</dbReference>
<organism evidence="22 23">
    <name type="scientific">Alteromonas portus</name>
    <dbReference type="NCBI Taxonomy" id="2565549"/>
    <lineage>
        <taxon>Bacteria</taxon>
        <taxon>Pseudomonadati</taxon>
        <taxon>Pseudomonadota</taxon>
        <taxon>Gammaproteobacteria</taxon>
        <taxon>Alteromonadales</taxon>
        <taxon>Alteromonadaceae</taxon>
        <taxon>Alteromonas/Salinimonas group</taxon>
        <taxon>Alteromonas</taxon>
    </lineage>
</organism>
<evidence type="ECO:0000256" key="20">
    <source>
        <dbReference type="HAMAP-Rule" id="MF_00037"/>
    </source>
</evidence>
<feature type="domain" description="FAD-binding PCMH-type" evidence="21">
    <location>
        <begin position="30"/>
        <end position="199"/>
    </location>
</feature>